<dbReference type="STRING" id="1192034.CAP_7043"/>
<comment type="caution">
    <text evidence="2">The sequence shown here is derived from an EMBL/GenBank/DDBJ whole genome shotgun (WGS) entry which is preliminary data.</text>
</comment>
<organism evidence="2 3">
    <name type="scientific">Chondromyces apiculatus DSM 436</name>
    <dbReference type="NCBI Taxonomy" id="1192034"/>
    <lineage>
        <taxon>Bacteria</taxon>
        <taxon>Pseudomonadati</taxon>
        <taxon>Myxococcota</taxon>
        <taxon>Polyangia</taxon>
        <taxon>Polyangiales</taxon>
        <taxon>Polyangiaceae</taxon>
        <taxon>Chondromyces</taxon>
    </lineage>
</organism>
<evidence type="ECO:0000313" key="2">
    <source>
        <dbReference type="EMBL" id="EYF08021.1"/>
    </source>
</evidence>
<accession>A0A017THF1</accession>
<sequence length="383" mass="40599">MGAVATGALWYAIHEVPGFAPAVVDGVRSVVGPEPVAWIEDVAYGVADRVNQVRFGTAPPKTFWEPEVAPGAVAPGEGAVVPAVAAVVEGAGARVGPPPAFTPPYKGVATPGDGSWIPMVSGSAEGNAPVLWKSVVHPDPRRGFAAVAVVAIDLEGADVRLVAGTHEPVSVDKLPEEQRPGLVPREHADDLLAAFNGGFKAMHGHYGMMLDGVSFLPPRGRACTIAFDREGKVRIRTWSKLKEHAADFPTYRQTPPCLVEQGTLNTALSESNRDWGATVSGETIIRRSALGVDESGRFLFYGLGEAVSSQAMARAMKAAGARDAAQLDVNHAYPRFLMFSRNAPGETPVAAASLIPDVSFKPTEYATDPAPRDFFYVARRKAR</sequence>
<proteinExistence type="predicted"/>
<gene>
    <name evidence="2" type="ORF">CAP_7043</name>
</gene>
<dbReference type="Proteomes" id="UP000019678">
    <property type="component" value="Unassembled WGS sequence"/>
</dbReference>
<dbReference type="InterPro" id="IPR018711">
    <property type="entry name" value="NAGPA"/>
</dbReference>
<keyword evidence="3" id="KW-1185">Reference proteome</keyword>
<evidence type="ECO:0000259" key="1">
    <source>
        <dbReference type="Pfam" id="PF09992"/>
    </source>
</evidence>
<name>A0A017THF1_9BACT</name>
<dbReference type="eggNOG" id="ENOG502Z9XP">
    <property type="taxonomic scope" value="Bacteria"/>
</dbReference>
<evidence type="ECO:0000313" key="3">
    <source>
        <dbReference type="Proteomes" id="UP000019678"/>
    </source>
</evidence>
<dbReference type="AlphaFoldDB" id="A0A017THF1"/>
<reference evidence="2 3" key="1">
    <citation type="submission" date="2013-05" db="EMBL/GenBank/DDBJ databases">
        <title>Genome assembly of Chondromyces apiculatus DSM 436.</title>
        <authorList>
            <person name="Sharma G."/>
            <person name="Khatri I."/>
            <person name="Kaur C."/>
            <person name="Mayilraj S."/>
            <person name="Subramanian S."/>
        </authorList>
    </citation>
    <scope>NUCLEOTIDE SEQUENCE [LARGE SCALE GENOMIC DNA]</scope>
    <source>
        <strain evidence="2 3">DSM 436</strain>
    </source>
</reference>
<dbReference type="EMBL" id="ASRX01000006">
    <property type="protein sequence ID" value="EYF08021.1"/>
    <property type="molecule type" value="Genomic_DNA"/>
</dbReference>
<protein>
    <recommendedName>
        <fullName evidence="1">Phosphodiester glycosidase domain-containing protein</fullName>
    </recommendedName>
</protein>
<dbReference type="Pfam" id="PF09992">
    <property type="entry name" value="NAGPA"/>
    <property type="match status" value="1"/>
</dbReference>
<feature type="domain" description="Phosphodiester glycosidase" evidence="1">
    <location>
        <begin position="192"/>
        <end position="328"/>
    </location>
</feature>